<keyword evidence="2" id="KW-1185">Reference proteome</keyword>
<dbReference type="Proteomes" id="UP000290975">
    <property type="component" value="Unassembled WGS sequence"/>
</dbReference>
<evidence type="ECO:0000313" key="2">
    <source>
        <dbReference type="Proteomes" id="UP000290975"/>
    </source>
</evidence>
<gene>
    <name evidence="1" type="ORF">MBESOW_P4200</name>
</gene>
<name>A0A401J8U7_SPHXE</name>
<dbReference type="EMBL" id="BBQY01000060">
    <property type="protein sequence ID" value="GBH33035.1"/>
    <property type="molecule type" value="Genomic_DNA"/>
</dbReference>
<dbReference type="Pfam" id="PF12686">
    <property type="entry name" value="DUF3800"/>
    <property type="match status" value="1"/>
</dbReference>
<evidence type="ECO:0008006" key="3">
    <source>
        <dbReference type="Google" id="ProtNLM"/>
    </source>
</evidence>
<dbReference type="RefSeq" id="WP_262503712.1">
    <property type="nucleotide sequence ID" value="NZ_BBQY01000060.1"/>
</dbReference>
<organism evidence="1 2">
    <name type="scientific">Sphingobium xenophagum</name>
    <dbReference type="NCBI Taxonomy" id="121428"/>
    <lineage>
        <taxon>Bacteria</taxon>
        <taxon>Pseudomonadati</taxon>
        <taxon>Pseudomonadota</taxon>
        <taxon>Alphaproteobacteria</taxon>
        <taxon>Sphingomonadales</taxon>
        <taxon>Sphingomonadaceae</taxon>
        <taxon>Sphingobium</taxon>
    </lineage>
</organism>
<dbReference type="AlphaFoldDB" id="A0A401J8U7"/>
<sequence length="277" mass="30541">MYVDESGDLGGLPAAPLPAGNDQPVLVLGALIIDASRLEAVTQDFLDLKRRWFPGLPYPSSNHLDRIIPEIKGGDLRRNLTRSGRNQRRHATGFLDQLLAMLQSHGVRLIARIWIKALGQPFNGKSVYTSSIQGLYTYFDQFLSTEDTLGFCIADSRDHLKNVNVAHSVFTQKFRASSTVYTRILELPTFGHSENHAGIQICDIICSALLDPIAAEAYCTGYVANVHVQPGAAALRQRFGPILKAMQFRYQDPLGRWTGGIVVADGLAQRNASLMFS</sequence>
<protein>
    <recommendedName>
        <fullName evidence="3">DUF3800 domain-containing protein</fullName>
    </recommendedName>
</protein>
<evidence type="ECO:0000313" key="1">
    <source>
        <dbReference type="EMBL" id="GBH33035.1"/>
    </source>
</evidence>
<comment type="caution">
    <text evidence="1">The sequence shown here is derived from an EMBL/GenBank/DDBJ whole genome shotgun (WGS) entry which is preliminary data.</text>
</comment>
<dbReference type="InterPro" id="IPR024524">
    <property type="entry name" value="DUF3800"/>
</dbReference>
<accession>A0A401J8U7</accession>
<proteinExistence type="predicted"/>
<reference evidence="1 2" key="1">
    <citation type="submission" date="2014-12" db="EMBL/GenBank/DDBJ databases">
        <title>Whole genome sequencing of Sphingobium xenophagum OW59.</title>
        <authorList>
            <person name="Ohta Y."/>
            <person name="Nishi S."/>
            <person name="Hatada Y."/>
        </authorList>
    </citation>
    <scope>NUCLEOTIDE SEQUENCE [LARGE SCALE GENOMIC DNA]</scope>
    <source>
        <strain evidence="1 2">OW59</strain>
    </source>
</reference>